<dbReference type="PANTHER" id="PTHR42907:SF1">
    <property type="entry name" value="FMN-LINKED OXIDOREDUCTASES SUPERFAMILY PROTEIN"/>
    <property type="match status" value="1"/>
</dbReference>
<comment type="catalytic activity">
    <reaction evidence="9">
        <text>5,6-dihydrouridine(20a) in tRNA + NAD(+) = uridine(20a) in tRNA + NADH + H(+)</text>
        <dbReference type="Rhea" id="RHEA:53348"/>
        <dbReference type="Rhea" id="RHEA-COMP:13535"/>
        <dbReference type="Rhea" id="RHEA-COMP:13536"/>
        <dbReference type="ChEBI" id="CHEBI:15378"/>
        <dbReference type="ChEBI" id="CHEBI:57540"/>
        <dbReference type="ChEBI" id="CHEBI:57945"/>
        <dbReference type="ChEBI" id="CHEBI:65315"/>
        <dbReference type="ChEBI" id="CHEBI:74443"/>
    </reaction>
</comment>
<feature type="binding site" evidence="9 12">
    <location>
        <position position="178"/>
    </location>
    <ligand>
        <name>FMN</name>
        <dbReference type="ChEBI" id="CHEBI:58210"/>
    </ligand>
</feature>
<feature type="active site" description="Proton donor" evidence="9 11">
    <location>
        <position position="95"/>
    </location>
</feature>
<evidence type="ECO:0000313" key="14">
    <source>
        <dbReference type="EMBL" id="ACZ09606.1"/>
    </source>
</evidence>
<keyword evidence="15" id="KW-1185">Reference proteome</keyword>
<comment type="similarity">
    <text evidence="10">Belongs to the dus family.</text>
</comment>
<dbReference type="CDD" id="cd02801">
    <property type="entry name" value="DUS_like_FMN"/>
    <property type="match status" value="1"/>
</dbReference>
<evidence type="ECO:0000256" key="8">
    <source>
        <dbReference type="ARBA" id="ARBA00023002"/>
    </source>
</evidence>
<feature type="binding site" evidence="9 12">
    <location>
        <begin position="218"/>
        <end position="220"/>
    </location>
    <ligand>
        <name>FMN</name>
        <dbReference type="ChEBI" id="CHEBI:58210"/>
    </ligand>
</feature>
<dbReference type="PIRSF" id="PIRSF006621">
    <property type="entry name" value="Dus"/>
    <property type="match status" value="1"/>
</dbReference>
<organism evidence="14 15">
    <name type="scientific">Sebaldella termitidis (strain ATCC 33386 / NCTC 11300)</name>
    <dbReference type="NCBI Taxonomy" id="526218"/>
    <lineage>
        <taxon>Bacteria</taxon>
        <taxon>Fusobacteriati</taxon>
        <taxon>Fusobacteriota</taxon>
        <taxon>Fusobacteriia</taxon>
        <taxon>Fusobacteriales</taxon>
        <taxon>Leptotrichiaceae</taxon>
        <taxon>Sebaldella</taxon>
    </lineage>
</organism>
<keyword evidence="2 9" id="KW-0820">tRNA-binding</keyword>
<comment type="similarity">
    <text evidence="9">Belongs to the Dus family. DusA subfamily.</text>
</comment>
<comment type="cofactor">
    <cofactor evidence="1 9 10 12">
        <name>FMN</name>
        <dbReference type="ChEBI" id="CHEBI:58210"/>
    </cofactor>
</comment>
<evidence type="ECO:0000256" key="11">
    <source>
        <dbReference type="PIRSR" id="PIRSR006621-1"/>
    </source>
</evidence>
<dbReference type="NCBIfam" id="TIGR00742">
    <property type="entry name" value="yjbN"/>
    <property type="match status" value="1"/>
</dbReference>
<dbReference type="GO" id="GO:0102266">
    <property type="term" value="F:tRNA-dihydrouridine20a synthase activity"/>
    <property type="evidence" value="ECO:0007669"/>
    <property type="project" value="RHEA"/>
</dbReference>
<evidence type="ECO:0000256" key="3">
    <source>
        <dbReference type="ARBA" id="ARBA00022630"/>
    </source>
</evidence>
<dbReference type="PANTHER" id="PTHR42907">
    <property type="entry name" value="FMN-LINKED OXIDOREDUCTASES SUPERFAMILY PROTEIN"/>
    <property type="match status" value="1"/>
</dbReference>
<dbReference type="HAMAP" id="MF_02041">
    <property type="entry name" value="DusA_subfam"/>
    <property type="match status" value="1"/>
</dbReference>
<dbReference type="Pfam" id="PF01207">
    <property type="entry name" value="Dus"/>
    <property type="match status" value="1"/>
</dbReference>
<dbReference type="AlphaFoldDB" id="D1AMN2"/>
<dbReference type="GO" id="GO:0050660">
    <property type="term" value="F:flavin adenine dinucleotide binding"/>
    <property type="evidence" value="ECO:0007669"/>
    <property type="project" value="InterPro"/>
</dbReference>
<evidence type="ECO:0000259" key="13">
    <source>
        <dbReference type="Pfam" id="PF01207"/>
    </source>
</evidence>
<dbReference type="GO" id="GO:0000049">
    <property type="term" value="F:tRNA binding"/>
    <property type="evidence" value="ECO:0007669"/>
    <property type="project" value="UniProtKB-UniRule"/>
</dbReference>
<accession>D1AMN2</accession>
<comment type="catalytic activity">
    <reaction evidence="9">
        <text>5,6-dihydrouridine(20a) in tRNA + NADP(+) = uridine(20a) in tRNA + NADPH + H(+)</text>
        <dbReference type="Rhea" id="RHEA:53344"/>
        <dbReference type="Rhea" id="RHEA-COMP:13535"/>
        <dbReference type="Rhea" id="RHEA-COMP:13536"/>
        <dbReference type="ChEBI" id="CHEBI:15378"/>
        <dbReference type="ChEBI" id="CHEBI:57783"/>
        <dbReference type="ChEBI" id="CHEBI:58349"/>
        <dbReference type="ChEBI" id="CHEBI:65315"/>
        <dbReference type="ChEBI" id="CHEBI:74443"/>
    </reaction>
</comment>
<dbReference type="Proteomes" id="UP000000845">
    <property type="component" value="Chromosome"/>
</dbReference>
<keyword evidence="7 9" id="KW-0694">RNA-binding</keyword>
<feature type="site" description="Interacts with tRNA" evidence="9">
    <location>
        <position position="193"/>
    </location>
</feature>
<dbReference type="KEGG" id="str:Sterm_2761"/>
<evidence type="ECO:0000256" key="1">
    <source>
        <dbReference type="ARBA" id="ARBA00001917"/>
    </source>
</evidence>
<comment type="caution">
    <text evidence="9">Lacks conserved residue(s) required for the propagation of feature annotation.</text>
</comment>
<dbReference type="RefSeq" id="WP_012862200.1">
    <property type="nucleotide sequence ID" value="NC_013517.1"/>
</dbReference>
<dbReference type="GO" id="GO:0102264">
    <property type="term" value="F:tRNA-dihydrouridine20 synthase activity"/>
    <property type="evidence" value="ECO:0007669"/>
    <property type="project" value="UniProtKB-EC"/>
</dbReference>
<feature type="site" description="Interacts with tRNA; defines subfamily-specific binding signature" evidence="9">
    <location>
        <position position="190"/>
    </location>
</feature>
<evidence type="ECO:0000256" key="6">
    <source>
        <dbReference type="ARBA" id="ARBA00022857"/>
    </source>
</evidence>
<dbReference type="NCBIfam" id="NF008774">
    <property type="entry name" value="PRK11815.1"/>
    <property type="match status" value="1"/>
</dbReference>
<feature type="binding site" evidence="9 12">
    <location>
        <position position="65"/>
    </location>
    <ligand>
        <name>FMN</name>
        <dbReference type="ChEBI" id="CHEBI:58210"/>
    </ligand>
</feature>
<sequence>MKLKKPVISVAPMVDKTDRYFRNFVRMINKDVLLYTEMVTAQAIIHGDLERILGFDEAEHPIALQIAATTPEDAYKAVKTAENYAYDEINLNVGCPSDRVSGNMMGACLMAYPELVLDILKAIKEATGKAVTIKHRIGIDGKGILPDNAEKTLFDKYEDMLNFINIIEKAGADRYTVHARIAVLAGLDPKQNREVPPLRYDEVYRLKAEKPYMQIEINGGIKTKEDITEHLKYVDGVMIGREFYDNPMLLAEVNSFYNNGEENISRYQVLEKMIPYLEKMEMNNERTHLFLRHTLGLFHNVKGSKYWKNSISSQNLKNNKGSLIIREILKNSKECEI</sequence>
<dbReference type="InterPro" id="IPR001269">
    <property type="entry name" value="DUS_fam"/>
</dbReference>
<reference evidence="15" key="1">
    <citation type="submission" date="2009-09" db="EMBL/GenBank/DDBJ databases">
        <title>The complete chromosome of Sebaldella termitidis ATCC 33386.</title>
        <authorList>
            <consortium name="US DOE Joint Genome Institute (JGI-PGF)"/>
            <person name="Lucas S."/>
            <person name="Copeland A."/>
            <person name="Lapidus A."/>
            <person name="Glavina del Rio T."/>
            <person name="Dalin E."/>
            <person name="Tice H."/>
            <person name="Bruce D."/>
            <person name="Goodwin L."/>
            <person name="Pitluck S."/>
            <person name="Kyrpides N."/>
            <person name="Mavromatis K."/>
            <person name="Ivanova N."/>
            <person name="Mikhailova N."/>
            <person name="Sims D."/>
            <person name="Meincke L."/>
            <person name="Brettin T."/>
            <person name="Detter J.C."/>
            <person name="Han C."/>
            <person name="Larimer F."/>
            <person name="Land M."/>
            <person name="Hauser L."/>
            <person name="Markowitz V."/>
            <person name="Cheng J.F."/>
            <person name="Hugenholtz P."/>
            <person name="Woyke T."/>
            <person name="Wu D."/>
            <person name="Eisen J.A."/>
        </authorList>
    </citation>
    <scope>NUCLEOTIDE SEQUENCE [LARGE SCALE GENOMIC DNA]</scope>
    <source>
        <strain evidence="15">ATCC 33386 / NCTC 11300</strain>
    </source>
</reference>
<dbReference type="EC" id="1.3.1.91" evidence="9"/>
<feature type="binding site" evidence="9 12">
    <location>
        <position position="134"/>
    </location>
    <ligand>
        <name>FMN</name>
        <dbReference type="ChEBI" id="CHEBI:58210"/>
    </ligand>
</feature>
<keyword evidence="3 9" id="KW-0285">Flavoprotein</keyword>
<evidence type="ECO:0000256" key="7">
    <source>
        <dbReference type="ARBA" id="ARBA00022884"/>
    </source>
</evidence>
<dbReference type="InterPro" id="IPR035587">
    <property type="entry name" value="DUS-like_FMN-bd"/>
</dbReference>
<dbReference type="EMBL" id="CP001739">
    <property type="protein sequence ID" value="ACZ09606.1"/>
    <property type="molecule type" value="Genomic_DNA"/>
</dbReference>
<feature type="domain" description="DUS-like FMN-binding" evidence="13">
    <location>
        <begin position="10"/>
        <end position="322"/>
    </location>
</feature>
<dbReference type="Gene3D" id="1.20.120.1460">
    <property type="match status" value="1"/>
</dbReference>
<feature type="binding site" evidence="9 12">
    <location>
        <begin position="240"/>
        <end position="241"/>
    </location>
    <ligand>
        <name>FMN</name>
        <dbReference type="ChEBI" id="CHEBI:58210"/>
    </ligand>
</feature>
<dbReference type="InterPro" id="IPR013785">
    <property type="entry name" value="Aldolase_TIM"/>
</dbReference>
<dbReference type="InterPro" id="IPR018517">
    <property type="entry name" value="tRNA_hU_synthase_CS"/>
</dbReference>
<dbReference type="STRING" id="526218.Sterm_2761"/>
<protein>
    <recommendedName>
        <fullName evidence="9">tRNA-dihydrouridine(20/20a) synthase</fullName>
        <ecNumber evidence="9">1.3.1.91</ecNumber>
    </recommendedName>
    <alternativeName>
        <fullName evidence="9">DusA-like U20-specific dihydrouridine synthase</fullName>
        <shortName evidence="9">U20-specific Dus</shortName>
    </alternativeName>
</protein>
<dbReference type="PROSITE" id="PS01136">
    <property type="entry name" value="UPF0034"/>
    <property type="match status" value="1"/>
</dbReference>
<keyword evidence="8 9" id="KW-0560">Oxidoreductase</keyword>
<dbReference type="HOGENOM" id="CLU_013299_2_1_0"/>
<keyword evidence="5 9" id="KW-0819">tRNA processing</keyword>
<evidence type="ECO:0000256" key="4">
    <source>
        <dbReference type="ARBA" id="ARBA00022643"/>
    </source>
</evidence>
<keyword evidence="4 9" id="KW-0288">FMN</keyword>
<comment type="catalytic activity">
    <reaction evidence="9">
        <text>5,6-dihydrouridine(20) in tRNA + NAD(+) = uridine(20) in tRNA + NADH + H(+)</text>
        <dbReference type="Rhea" id="RHEA:53340"/>
        <dbReference type="Rhea" id="RHEA-COMP:13533"/>
        <dbReference type="Rhea" id="RHEA-COMP:13534"/>
        <dbReference type="ChEBI" id="CHEBI:15378"/>
        <dbReference type="ChEBI" id="CHEBI:57540"/>
        <dbReference type="ChEBI" id="CHEBI:57945"/>
        <dbReference type="ChEBI" id="CHEBI:65315"/>
        <dbReference type="ChEBI" id="CHEBI:74443"/>
        <dbReference type="EC" id="1.3.1.91"/>
    </reaction>
</comment>
<gene>
    <name evidence="14" type="ordered locus">Sterm_2761</name>
</gene>
<dbReference type="SUPFAM" id="SSF51395">
    <property type="entry name" value="FMN-linked oxidoreductases"/>
    <property type="match status" value="1"/>
</dbReference>
<keyword evidence="12" id="KW-0547">Nucleotide-binding</keyword>
<feature type="binding site" evidence="9 12">
    <location>
        <begin position="12"/>
        <end position="14"/>
    </location>
    <ligand>
        <name>FMN</name>
        <dbReference type="ChEBI" id="CHEBI:58210"/>
    </ligand>
</feature>
<dbReference type="GO" id="GO:0010181">
    <property type="term" value="F:FMN binding"/>
    <property type="evidence" value="ECO:0007669"/>
    <property type="project" value="UniProtKB-UniRule"/>
</dbReference>
<dbReference type="InterPro" id="IPR004653">
    <property type="entry name" value="DusA"/>
</dbReference>
<evidence type="ECO:0000256" key="5">
    <source>
        <dbReference type="ARBA" id="ARBA00022694"/>
    </source>
</evidence>
<feature type="site" description="Interacts with tRNA" evidence="9">
    <location>
        <position position="92"/>
    </location>
</feature>
<dbReference type="Gene3D" id="3.20.20.70">
    <property type="entry name" value="Aldolase class I"/>
    <property type="match status" value="1"/>
</dbReference>
<comment type="function">
    <text evidence="9">Catalyzes the synthesis of 5,6-dihydrouridine (D), a modified base found in the D-loop of most tRNAs, via the reduction of the C5-C6 double bond in target uridines. Specifically modifies U20 and U20a in tRNAs.</text>
</comment>
<evidence type="ECO:0000256" key="2">
    <source>
        <dbReference type="ARBA" id="ARBA00022555"/>
    </source>
</evidence>
<keyword evidence="6 9" id="KW-0521">NADP</keyword>
<reference evidence="14 15" key="2">
    <citation type="journal article" date="2010" name="Stand. Genomic Sci.">
        <title>Complete genome sequence of Sebaldella termitidis type strain (NCTC 11300).</title>
        <authorList>
            <person name="Harmon-Smith M."/>
            <person name="Celia L."/>
            <person name="Chertkov O."/>
            <person name="Lapidus A."/>
            <person name="Copeland A."/>
            <person name="Glavina Del Rio T."/>
            <person name="Nolan M."/>
            <person name="Lucas S."/>
            <person name="Tice H."/>
            <person name="Cheng J.F."/>
            <person name="Han C."/>
            <person name="Detter J.C."/>
            <person name="Bruce D."/>
            <person name="Goodwin L."/>
            <person name="Pitluck S."/>
            <person name="Pati A."/>
            <person name="Liolios K."/>
            <person name="Ivanova N."/>
            <person name="Mavromatis K."/>
            <person name="Mikhailova N."/>
            <person name="Chen A."/>
            <person name="Palaniappan K."/>
            <person name="Land M."/>
            <person name="Hauser L."/>
            <person name="Chang Y.J."/>
            <person name="Jeffries C.D."/>
            <person name="Brettin T."/>
            <person name="Goker M."/>
            <person name="Beck B."/>
            <person name="Bristow J."/>
            <person name="Eisen J.A."/>
            <person name="Markowitz V."/>
            <person name="Hugenholtz P."/>
            <person name="Kyrpides N.C."/>
            <person name="Klenk H.P."/>
            <person name="Chen F."/>
        </authorList>
    </citation>
    <scope>NUCLEOTIDE SEQUENCE [LARGE SCALE GENOMIC DNA]</scope>
    <source>
        <strain evidence="15">ATCC 33386 / NCTC 11300</strain>
    </source>
</reference>
<evidence type="ECO:0000256" key="12">
    <source>
        <dbReference type="PIRSR" id="PIRSR006621-2"/>
    </source>
</evidence>
<evidence type="ECO:0000313" key="15">
    <source>
        <dbReference type="Proteomes" id="UP000000845"/>
    </source>
</evidence>
<evidence type="ECO:0000256" key="10">
    <source>
        <dbReference type="PIRNR" id="PIRNR006621"/>
    </source>
</evidence>
<dbReference type="eggNOG" id="COG0042">
    <property type="taxonomic scope" value="Bacteria"/>
</dbReference>
<name>D1AMN2_SEBTE</name>
<proteinExistence type="inferred from homology"/>
<comment type="catalytic activity">
    <reaction evidence="9">
        <text>5,6-dihydrouridine(20) in tRNA + NADP(+) = uridine(20) in tRNA + NADPH + H(+)</text>
        <dbReference type="Rhea" id="RHEA:53336"/>
        <dbReference type="Rhea" id="RHEA-COMP:13533"/>
        <dbReference type="Rhea" id="RHEA-COMP:13534"/>
        <dbReference type="ChEBI" id="CHEBI:15378"/>
        <dbReference type="ChEBI" id="CHEBI:57783"/>
        <dbReference type="ChEBI" id="CHEBI:58349"/>
        <dbReference type="ChEBI" id="CHEBI:65315"/>
        <dbReference type="ChEBI" id="CHEBI:74443"/>
        <dbReference type="EC" id="1.3.1.91"/>
    </reaction>
</comment>
<evidence type="ECO:0000256" key="9">
    <source>
        <dbReference type="HAMAP-Rule" id="MF_02041"/>
    </source>
</evidence>